<reference evidence="2 5" key="4">
    <citation type="journal article" date="2002" name="Genome Biol.">
        <title>The transposable elements of the Drosophila melanogaster euchromatin: a genomics perspective.</title>
        <authorList>
            <person name="Kaminker J.S."/>
            <person name="Bergman C.M."/>
            <person name="Kronmiller B."/>
            <person name="Carlson J."/>
            <person name="Svirskas R."/>
            <person name="Patel S."/>
            <person name="Frise E."/>
            <person name="Wheeler D.A."/>
            <person name="Lewis S.E."/>
            <person name="Rubin G.M."/>
            <person name="Ashburner M."/>
            <person name="Celniker S.E."/>
        </authorList>
    </citation>
    <scope>NUCLEOTIDE SEQUENCE [LARGE SCALE GENOMIC DNA]</scope>
    <source>
        <strain evidence="5">Berkeley</strain>
    </source>
</reference>
<evidence type="ECO:0000313" key="3">
    <source>
        <dbReference type="EMBL" id="AAS77438.1"/>
    </source>
</evidence>
<dbReference type="EMBL" id="BT012313">
    <property type="protein sequence ID" value="AAS77438.1"/>
    <property type="molecule type" value="mRNA"/>
</dbReference>
<organism evidence="2 5">
    <name type="scientific">Drosophila melanogaster</name>
    <name type="common">Fruit fly</name>
    <dbReference type="NCBI Taxonomy" id="7227"/>
    <lineage>
        <taxon>Eukaryota</taxon>
        <taxon>Metazoa</taxon>
        <taxon>Ecdysozoa</taxon>
        <taxon>Arthropoda</taxon>
        <taxon>Hexapoda</taxon>
        <taxon>Insecta</taxon>
        <taxon>Pterygota</taxon>
        <taxon>Neoptera</taxon>
        <taxon>Endopterygota</taxon>
        <taxon>Diptera</taxon>
        <taxon>Brachycera</taxon>
        <taxon>Muscomorpha</taxon>
        <taxon>Ephydroidea</taxon>
        <taxon>Drosophilidae</taxon>
        <taxon>Drosophila</taxon>
        <taxon>Sophophora</taxon>
    </lineage>
</organism>
<dbReference type="VEuPathDB" id="VectorBase:FBgn0050177"/>
<reference evidence="2 5" key="2">
    <citation type="journal article" date="2002" name="Genome Biol.">
        <title>Finishing a whole-genome shotgun: release 3 of the Drosophila melanogaster euchromatic genome sequence.</title>
        <authorList>
            <person name="Celniker S.E."/>
            <person name="Wheeler D.A."/>
            <person name="Kronmiller B."/>
            <person name="Carlson J.W."/>
            <person name="Halpern A."/>
            <person name="Patel S."/>
            <person name="Adams M."/>
            <person name="Champe M."/>
            <person name="Dugan S.P."/>
            <person name="Frise E."/>
            <person name="Hodgson A."/>
            <person name="George R.A."/>
            <person name="Hoskins R.A."/>
            <person name="Laverty T."/>
            <person name="Muzny D.M."/>
            <person name="Nelson C.R."/>
            <person name="Pacleb J.M."/>
            <person name="Park S."/>
            <person name="Pfeiffer B.D."/>
            <person name="Richards S."/>
            <person name="Sodergren E.J."/>
            <person name="Svirskas R."/>
            <person name="Tabor P.E."/>
            <person name="Wan K."/>
            <person name="Stapleton M."/>
            <person name="Sutton G.G."/>
            <person name="Venter C."/>
            <person name="Weinstock G."/>
            <person name="Scherer S.E."/>
            <person name="Myers E.W."/>
            <person name="Gibbs R.A."/>
            <person name="Rubin G.M."/>
        </authorList>
    </citation>
    <scope>NUCLEOTIDE SEQUENCE [LARGE SCALE GENOMIC DNA]</scope>
    <source>
        <strain evidence="5">Berkeley</strain>
    </source>
</reference>
<dbReference type="GO" id="GO:0071786">
    <property type="term" value="P:endoplasmic reticulum tubular network organization"/>
    <property type="evidence" value="ECO:0000318"/>
    <property type="project" value="GO_Central"/>
</dbReference>
<accession>Q8MLQ8</accession>
<dbReference type="HOGENOM" id="CLU_1344515_0_0_1"/>
<reference evidence="2" key="8">
    <citation type="submission" date="2006-08" db="EMBL/GenBank/DDBJ databases">
        <authorList>
            <person name="Celniker S."/>
            <person name="Carlson J."/>
            <person name="Wan K."/>
            <person name="Frise E."/>
            <person name="Hoskins R."/>
            <person name="Park S."/>
            <person name="Svirskas R."/>
            <person name="Rubin G."/>
        </authorList>
    </citation>
    <scope>NUCLEOTIDE SEQUENCE</scope>
</reference>
<reference evidence="2 5" key="1">
    <citation type="journal article" date="2000" name="Science">
        <title>The genome sequence of Drosophila melanogaster.</title>
        <authorList>
            <person name="Adams M.D."/>
            <person name="Celniker S.E."/>
            <person name="Holt R.A."/>
            <person name="Evans C.A."/>
            <person name="Gocayne J.D."/>
            <person name="Amanatides P.G."/>
            <person name="Scherer S.E."/>
            <person name="Li P.W."/>
            <person name="Hoskins R.A."/>
            <person name="Galle R.F."/>
            <person name="George R.A."/>
            <person name="Lewis S.E."/>
            <person name="Richards S."/>
            <person name="Ashburner M."/>
            <person name="Henderson S.N."/>
            <person name="Sutton G.G."/>
            <person name="Wortman J.R."/>
            <person name="Yandell M.D."/>
            <person name="Zhang Q."/>
            <person name="Chen L.X."/>
            <person name="Brandon R.C."/>
            <person name="Rogers Y.H."/>
            <person name="Blazej R.G."/>
            <person name="Champe M."/>
            <person name="Pfeiffer B.D."/>
            <person name="Wan K.H."/>
            <person name="Doyle C."/>
            <person name="Baxter E.G."/>
            <person name="Helt G."/>
            <person name="Nelson C.R."/>
            <person name="Gabor G.L."/>
            <person name="Abril J.F."/>
            <person name="Agbayani A."/>
            <person name="An H.J."/>
            <person name="Andrews-Pfannkoch C."/>
            <person name="Baldwin D."/>
            <person name="Ballew R.M."/>
            <person name="Basu A."/>
            <person name="Baxendale J."/>
            <person name="Bayraktaroglu L."/>
            <person name="Beasley E.M."/>
            <person name="Beeson K.Y."/>
            <person name="Benos P.V."/>
            <person name="Berman B.P."/>
            <person name="Bhandari D."/>
            <person name="Bolshakov S."/>
            <person name="Borkova D."/>
            <person name="Botchan M.R."/>
            <person name="Bouck J."/>
            <person name="Brokstein P."/>
            <person name="Brottier P."/>
            <person name="Burtis K.C."/>
            <person name="Busam D.A."/>
            <person name="Butler H."/>
            <person name="Cadieu E."/>
            <person name="Center A."/>
            <person name="Chandra I."/>
            <person name="Cherry J.M."/>
            <person name="Cawley S."/>
            <person name="Dahlke C."/>
            <person name="Davenport L.B."/>
            <person name="Davies P."/>
            <person name="de Pablos B."/>
            <person name="Delcher A."/>
            <person name="Deng Z."/>
            <person name="Mays A.D."/>
            <person name="Dew I."/>
            <person name="Dietz S.M."/>
            <person name="Dodson K."/>
            <person name="Doup L.E."/>
            <person name="Downes M."/>
            <person name="Dugan-Rocha S."/>
            <person name="Dunkov B.C."/>
            <person name="Dunn P."/>
            <person name="Durbin K.J."/>
            <person name="Evangelista C.C."/>
            <person name="Ferraz C."/>
            <person name="Ferriera S."/>
            <person name="Fleischmann W."/>
            <person name="Fosler C."/>
            <person name="Gabrielian A.E."/>
            <person name="Garg N.S."/>
            <person name="Gelbart W.M."/>
            <person name="Glasser K."/>
            <person name="Glodek A."/>
            <person name="Gong F."/>
            <person name="Gorrell J.H."/>
            <person name="Gu Z."/>
            <person name="Guan P."/>
            <person name="Harris M."/>
            <person name="Harris N.L."/>
            <person name="Harvey D."/>
            <person name="Heiman T.J."/>
            <person name="Hernandez J.R."/>
            <person name="Houck J."/>
            <person name="Hostin D."/>
            <person name="Houston K.A."/>
            <person name="Howland T.J."/>
            <person name="Wei M.H."/>
            <person name="Ibegwam C."/>
            <person name="Jalali M."/>
            <person name="Kalush F."/>
            <person name="Karpen G.H."/>
            <person name="Ke Z."/>
            <person name="Kennison J.A."/>
            <person name="Ketchum K.A."/>
            <person name="Kimmel B.E."/>
            <person name="Kodira C.D."/>
            <person name="Kraft C."/>
            <person name="Kravitz S."/>
            <person name="Kulp D."/>
            <person name="Lai Z."/>
            <person name="Lasko P."/>
            <person name="Lei Y."/>
            <person name="Levitsky A.A."/>
            <person name="Li J."/>
            <person name="Li Z."/>
            <person name="Liang Y."/>
            <person name="Lin X."/>
            <person name="Liu X."/>
            <person name="Mattei B."/>
            <person name="McIntosh T.C."/>
            <person name="McLeod M.P."/>
            <person name="McPherson D."/>
            <person name="Merkulov G."/>
            <person name="Milshina N.V."/>
            <person name="Mobarry C."/>
            <person name="Morris J."/>
            <person name="Moshrefi A."/>
            <person name="Mount S.M."/>
            <person name="Moy M."/>
            <person name="Murphy B."/>
            <person name="Murphy L."/>
            <person name="Muzny D.M."/>
            <person name="Nelson D.L."/>
            <person name="Nelson D.R."/>
            <person name="Nelson K.A."/>
            <person name="Nixon K."/>
            <person name="Nusskern D.R."/>
            <person name="Pacleb J.M."/>
            <person name="Palazzolo M."/>
            <person name="Pittman G.S."/>
            <person name="Pan S."/>
            <person name="Pollard J."/>
            <person name="Puri V."/>
            <person name="Reese M.G."/>
            <person name="Reinert K."/>
            <person name="Remington K."/>
            <person name="Saunders R.D."/>
            <person name="Scheeler F."/>
            <person name="Shen H."/>
            <person name="Shue B.C."/>
            <person name="Siden-Kiamos I."/>
            <person name="Simpson M."/>
            <person name="Skupski M.P."/>
            <person name="Smith T."/>
            <person name="Spier E."/>
            <person name="Spradling A.C."/>
            <person name="Stapleton M."/>
            <person name="Strong R."/>
            <person name="Sun E."/>
            <person name="Svirskas R."/>
            <person name="Tector C."/>
            <person name="Turner R."/>
            <person name="Venter E."/>
            <person name="Wang A.H."/>
            <person name="Wang X."/>
            <person name="Wang Z.Y."/>
            <person name="Wassarman D.A."/>
            <person name="Weinstock G.M."/>
            <person name="Weissenbach J."/>
            <person name="Williams S.M."/>
            <person name="WoodageT"/>
            <person name="Worley K.C."/>
            <person name="Wu D."/>
            <person name="Yang S."/>
            <person name="Yao Q.A."/>
            <person name="Ye J."/>
            <person name="Yeh R.F."/>
            <person name="Zaveri J.S."/>
            <person name="Zhan M."/>
            <person name="Zhang G."/>
            <person name="Zhao Q."/>
            <person name="Zheng L."/>
            <person name="Zheng X.H."/>
            <person name="Zhong F.N."/>
            <person name="Zhong W."/>
            <person name="Zhou X."/>
            <person name="Zhu S."/>
            <person name="Zhu X."/>
            <person name="Smith H.O."/>
            <person name="Gibbs R.A."/>
            <person name="Myers E.W."/>
            <person name="Rubin G.M."/>
            <person name="Venter J.C."/>
        </authorList>
    </citation>
    <scope>NUCLEOTIDE SEQUENCE [LARGE SCALE GENOMIC DNA]</scope>
    <source>
        <strain evidence="5">Berkeley</strain>
    </source>
</reference>
<dbReference type="GO" id="GO:0071782">
    <property type="term" value="C:endoplasmic reticulum tubular network"/>
    <property type="evidence" value="ECO:0000318"/>
    <property type="project" value="GO_Central"/>
</dbReference>
<sequence>MLRLVYIYYGTLLPGWSSLRAIGHDQRHFIELWLKYWVIYALLQGLGVLTDFLLGGLSFYAGLKLILSVGLWFSAPYSTNHLFNLLNTYSMGKLCPVVEKGVRWHEKVCRNIFRGFMKSPLVTVVMPRDEDEHITEPRINNRLLKRELSNLMTQIAKNSADHRHQHESPMMIHSPRHLRAAELDKFNRESMHNVIDYLGQRGGDQQ</sequence>
<feature type="transmembrane region" description="Helical" evidence="1">
    <location>
        <begin position="6"/>
        <end position="22"/>
    </location>
</feature>
<reference evidence="2" key="14">
    <citation type="submission" date="2020-04" db="EMBL/GenBank/DDBJ databases">
        <authorList>
            <consortium name="FlyBase"/>
        </authorList>
    </citation>
    <scope>NUCLEOTIDE SEQUENCE</scope>
</reference>
<dbReference type="FlyBase" id="FBgn0050177">
    <property type="gene designation" value="CG30177"/>
</dbReference>
<keyword evidence="5" id="KW-1185">Reference proteome</keyword>
<reference evidence="3" key="6">
    <citation type="submission" date="2004-03" db="EMBL/GenBank/DDBJ databases">
        <authorList>
            <person name="Stapleton M."/>
            <person name="Carlson J."/>
            <person name="Chavez C."/>
            <person name="Frise E."/>
            <person name="George R."/>
            <person name="Pacleb J."/>
            <person name="Park S."/>
            <person name="Wan K."/>
            <person name="Yu C."/>
            <person name="Rubin G.M."/>
            <person name="Celniker S."/>
        </authorList>
    </citation>
    <scope>NUCLEOTIDE SEQUENCE</scope>
    <source>
        <strain evidence="3">Berkeley</strain>
    </source>
</reference>
<gene>
    <name evidence="2" type="primary">Dmel\CG30177</name>
    <name evidence="2 4" type="ORF">CG30177</name>
    <name evidence="2" type="ORF">Dmel_CG30177</name>
</gene>
<reference evidence="2" key="13">
    <citation type="journal article" date="2015" name="Genome Res.">
        <title>The Release 6 reference sequence of the Drosophila melanogaster genome.</title>
        <authorList>
            <person name="Hoskins R.A."/>
            <person name="Carlson J.W."/>
            <person name="Wan K.H."/>
            <person name="Park S."/>
            <person name="Mendez I."/>
            <person name="Galle S.E."/>
            <person name="Booth B.W."/>
            <person name="Pfeiffer B.D."/>
            <person name="George R.A."/>
            <person name="Svirskas R."/>
            <person name="Krzywinski M."/>
            <person name="Schein J."/>
            <person name="Accardo M.C."/>
            <person name="Damia E."/>
            <person name="Messina G."/>
            <person name="Mendez-Lago M."/>
            <person name="de Pablos B."/>
            <person name="Demakova O.V."/>
            <person name="Andreyeva E.N."/>
            <person name="Boldyreva L.V."/>
            <person name="Marra M."/>
            <person name="Carvalho A.B."/>
            <person name="Dimitri P."/>
            <person name="Villasante A."/>
            <person name="Zhimulev I.F."/>
            <person name="Rubin G.M."/>
            <person name="Karpen G.H."/>
            <person name="Celniker S.E."/>
        </authorList>
    </citation>
    <scope>NUCLEOTIDE SEQUENCE</scope>
</reference>
<reference evidence="2 5" key="3">
    <citation type="journal article" date="2002" name="Genome Biol.">
        <title>Annotation of the Drosophila melanogaster euchromatic genome: a systematic review.</title>
        <authorList>
            <person name="Misra S."/>
            <person name="Crosby M.A."/>
            <person name="Mungall C.J."/>
            <person name="Matthews B.B."/>
            <person name="Campbell K.S."/>
            <person name="Hradecky P."/>
            <person name="Huang Y."/>
            <person name="Kaminker J.S."/>
            <person name="Millburn G.H."/>
            <person name="Prochnik S.E."/>
            <person name="Smith C.D."/>
            <person name="Tupy J.L."/>
            <person name="Whitfied E.J."/>
            <person name="Bayraktaroglu L."/>
            <person name="Berman B.P."/>
            <person name="Bettencourt B.R."/>
            <person name="Celniker S.E."/>
            <person name="de Grey A.D."/>
            <person name="Drysdale R.A."/>
            <person name="Harris N.L."/>
            <person name="Richter J."/>
            <person name="Russo S."/>
            <person name="Schroeder A.J."/>
            <person name="Shu S.Q."/>
            <person name="Stapleton M."/>
            <person name="Yamada C."/>
            <person name="Ashburner M."/>
            <person name="Gelbart W.M."/>
            <person name="Rubin G.M."/>
            <person name="Lewis S.E."/>
        </authorList>
    </citation>
    <scope>GENOME REANNOTATION</scope>
    <source>
        <strain evidence="5">Berkeley</strain>
    </source>
</reference>
<evidence type="ECO:0000313" key="4">
    <source>
        <dbReference type="FlyBase" id="FBgn0050177"/>
    </source>
</evidence>
<dbReference type="InParanoid" id="Q8MLQ8"/>
<dbReference type="RefSeq" id="NP_726366.1">
    <property type="nucleotide sequence ID" value="NM_166624.2"/>
</dbReference>
<proteinExistence type="evidence at transcript level"/>
<keyword evidence="1" id="KW-0472">Membrane</keyword>
<evidence type="ECO:0000256" key="1">
    <source>
        <dbReference type="SAM" id="Phobius"/>
    </source>
</evidence>
<dbReference type="InterPro" id="IPR004345">
    <property type="entry name" value="TB2_DP1_HVA22"/>
</dbReference>
<reference evidence="2 5" key="9">
    <citation type="journal article" date="2007" name="Science">
        <title>The Release 5.1 annotation of Drosophila melanogaster heterochromatin.</title>
        <authorList>
            <person name="Smith C.D."/>
            <person name="Shu S."/>
            <person name="Mungall C.J."/>
            <person name="Karpen G.H."/>
        </authorList>
    </citation>
    <scope>NUCLEOTIDE SEQUENCE [LARGE SCALE GENOMIC DNA]</scope>
    <source>
        <strain evidence="5">Berkeley</strain>
    </source>
</reference>
<dbReference type="GO" id="GO:0005881">
    <property type="term" value="C:cytoplasmic microtubule"/>
    <property type="evidence" value="ECO:0000318"/>
    <property type="project" value="GO_Central"/>
</dbReference>
<dbReference type="EMBL" id="AE013599">
    <property type="protein sequence ID" value="AAM68270.1"/>
    <property type="molecule type" value="Genomic_DNA"/>
</dbReference>
<dbReference type="OrthoDB" id="10009287at2759"/>
<evidence type="ECO:0000313" key="5">
    <source>
        <dbReference type="Proteomes" id="UP000000803"/>
    </source>
</evidence>
<dbReference type="AGR" id="FB:FBgn0050177"/>
<reference evidence="2" key="15">
    <citation type="submission" date="2020-05" db="EMBL/GenBank/DDBJ databases">
        <title>Drosophila melanogaster release 4 sequence.</title>
        <authorList>
            <consortium name="Berkeley Drosophila Genome Project"/>
            <person name="Celniker S."/>
            <person name="Carlson J."/>
            <person name="Wan K."/>
            <person name="Pfeiffer B."/>
            <person name="Frise E."/>
            <person name="George R."/>
            <person name="Hoskins R."/>
            <person name="Stapleton M."/>
            <person name="Pacleb J."/>
            <person name="Park S."/>
            <person name="Svirskas R."/>
            <person name="Smith E."/>
            <person name="Yu C."/>
            <person name="Rubin G."/>
        </authorList>
    </citation>
    <scope>NUCLEOTIDE SEQUENCE</scope>
</reference>
<dbReference type="OMA" id="ELWLKYW"/>
<dbReference type="GO" id="GO:0005789">
    <property type="term" value="C:endoplasmic reticulum membrane"/>
    <property type="evidence" value="ECO:0000318"/>
    <property type="project" value="GO_Central"/>
</dbReference>
<keyword evidence="1" id="KW-0812">Transmembrane</keyword>
<keyword evidence="1" id="KW-1133">Transmembrane helix</keyword>
<dbReference type="Pfam" id="PF03134">
    <property type="entry name" value="TB2_DP1_HVA22"/>
    <property type="match status" value="1"/>
</dbReference>
<dbReference type="Bgee" id="FBgn0050177">
    <property type="expression patterns" value="Expressed in early elongation stage spermatid (Drosophila) in testis and 20 other cell types or tissues"/>
</dbReference>
<dbReference type="GO" id="GO:0008017">
    <property type="term" value="F:microtubule binding"/>
    <property type="evidence" value="ECO:0000318"/>
    <property type="project" value="GO_Central"/>
</dbReference>
<dbReference type="Proteomes" id="UP000000803">
    <property type="component" value="Chromosome 2R"/>
</dbReference>
<evidence type="ECO:0000313" key="2">
    <source>
        <dbReference type="EMBL" id="AAM68270.1"/>
    </source>
</evidence>
<dbReference type="ExpressionAtlas" id="Q8MLQ8">
    <property type="expression patterns" value="baseline and differential"/>
</dbReference>
<reference evidence="2" key="12">
    <citation type="journal article" date="2015" name="G3 (Bethesda)">
        <title>Gene Model Annotations for Drosophila melanogaster: The Rule-Benders.</title>
        <authorList>
            <consortium name="FlyBase Consortium"/>
            <person name="Crosby M.A."/>
            <person name="Gramates L.S."/>
            <person name="Dos Santos G."/>
            <person name="Matthews B.B."/>
            <person name="St Pierre S.E."/>
            <person name="Zhou P."/>
            <person name="Schroeder A.J."/>
            <person name="Falls K."/>
            <person name="Emmert D.B."/>
            <person name="Russo S.M."/>
            <person name="Gelbart W.M."/>
            <person name="null"/>
        </authorList>
    </citation>
    <scope>NUCLEOTIDE SEQUENCE</scope>
</reference>
<protein>
    <submittedName>
        <fullName evidence="3">LP05237p</fullName>
    </submittedName>
</protein>
<dbReference type="PaxDb" id="7227-FBpp0072031"/>
<reference evidence="2" key="11">
    <citation type="journal article" date="2015" name="G3 (Bethesda)">
        <title>Gene Model Annotations for Drosophila melanogaster: Impact of High-Throughput Data.</title>
        <authorList>
            <consortium name="FlyBase Consortium"/>
            <person name="Matthews B.B."/>
            <person name="Dos Santos G."/>
            <person name="Crosby M.A."/>
            <person name="Emmert D.B."/>
            <person name="St Pierre S.E."/>
            <person name="Gramates L.S."/>
            <person name="Zhou P."/>
            <person name="Schroeder A.J."/>
            <person name="Falls K."/>
            <person name="Strelets V."/>
            <person name="Russo S.M."/>
            <person name="Gelbart W.M."/>
            <person name="null"/>
        </authorList>
    </citation>
    <scope>NUCLEOTIDE SEQUENCE</scope>
</reference>
<dbReference type="GeneID" id="246500"/>
<reference evidence="2 5" key="10">
    <citation type="journal article" date="2007" name="Science">
        <title>Sequence finishing and mapping of Drosophila melanogaster heterochromatin.</title>
        <authorList>
            <person name="Hoskins R.A."/>
            <person name="Carlson J.W."/>
            <person name="Kennedy C."/>
            <person name="Acevedo D."/>
            <person name="Evans-Holm M."/>
            <person name="Frise E."/>
            <person name="Wan K.H."/>
            <person name="Park S."/>
            <person name="Mendez-Lago M."/>
            <person name="Rossi F."/>
            <person name="Villasante A."/>
            <person name="Dimitri P."/>
            <person name="Karpen G.H."/>
            <person name="Celniker S.E."/>
        </authorList>
    </citation>
    <scope>NUCLEOTIDE SEQUENCE [LARGE SCALE GENOMIC DNA]</scope>
    <source>
        <strain evidence="5">Berkeley</strain>
    </source>
</reference>
<dbReference type="BioGRID-ORCS" id="246500">
    <property type="hits" value="0 hits in 1 CRISPR screen"/>
</dbReference>
<feature type="transmembrane region" description="Helical" evidence="1">
    <location>
        <begin position="34"/>
        <end position="53"/>
    </location>
</feature>
<dbReference type="KEGG" id="dme:Dmel_CG30177"/>
<name>Q8MLQ8_DROME</name>
<reference evidence="2 5" key="5">
    <citation type="journal article" date="2002" name="Genome Biol.">
        <title>Heterochromatic sequences in a Drosophila whole-genome shotgun assembly.</title>
        <authorList>
            <person name="Hoskins R.A."/>
            <person name="Smith C.D."/>
            <person name="Carlson J.W."/>
            <person name="Carvalho A.B."/>
            <person name="Halpern A."/>
            <person name="Kaminker J.S."/>
            <person name="Kennedy C."/>
            <person name="Mungall C.J."/>
            <person name="Sullivan B.A."/>
            <person name="Sutton G.G."/>
            <person name="Yasuhara J.C."/>
            <person name="Wakimoto B.T."/>
            <person name="Myers E.W."/>
            <person name="Celniker S.E."/>
            <person name="Rubin G.M."/>
            <person name="Karpen G.H."/>
        </authorList>
    </citation>
    <scope>NUCLEOTIDE SEQUENCE [LARGE SCALE GENOMIC DNA]</scope>
    <source>
        <strain evidence="5">Berkeley</strain>
    </source>
</reference>
<dbReference type="AlphaFoldDB" id="Q8MLQ8"/>
<reference evidence="2 5" key="7">
    <citation type="journal article" date="2005" name="PLoS Comput. Biol.">
        <title>Combined evidence annotation of transposable elements in genome sequences.</title>
        <authorList>
            <person name="Quesneville H."/>
            <person name="Bergman C.M."/>
            <person name="Andrieu O."/>
            <person name="Autard D."/>
            <person name="Nouaud D."/>
            <person name="Ashburner M."/>
            <person name="Anxolabehere D."/>
        </authorList>
    </citation>
    <scope>NUCLEOTIDE SEQUENCE [LARGE SCALE GENOMIC DNA]</scope>
    <source>
        <strain evidence="5">Berkeley</strain>
    </source>
</reference>
<dbReference type="UCSC" id="CG30177-RA">
    <property type="organism name" value="d. melanogaster"/>
</dbReference>
<dbReference type="STRING" id="7227.FBpp0072031"/>